<comment type="caution">
    <text evidence="1">The sequence shown here is derived from an EMBL/GenBank/DDBJ whole genome shotgun (WGS) entry which is preliminary data.</text>
</comment>
<dbReference type="RefSeq" id="WP_241297511.1">
    <property type="nucleotide sequence ID" value="NZ_JAKZGR010000022.1"/>
</dbReference>
<evidence type="ECO:0000313" key="2">
    <source>
        <dbReference type="Proteomes" id="UP001595766"/>
    </source>
</evidence>
<gene>
    <name evidence="1" type="ORF">ACFOUP_03705</name>
</gene>
<proteinExistence type="predicted"/>
<keyword evidence="2" id="KW-1185">Reference proteome</keyword>
<name>A0ABV8EJR6_9BACT</name>
<dbReference type="Proteomes" id="UP001595766">
    <property type="component" value="Unassembled WGS sequence"/>
</dbReference>
<organism evidence="1 2">
    <name type="scientific">Belliella kenyensis</name>
    <dbReference type="NCBI Taxonomy" id="1472724"/>
    <lineage>
        <taxon>Bacteria</taxon>
        <taxon>Pseudomonadati</taxon>
        <taxon>Bacteroidota</taxon>
        <taxon>Cytophagia</taxon>
        <taxon>Cytophagales</taxon>
        <taxon>Cyclobacteriaceae</taxon>
        <taxon>Belliella</taxon>
    </lineage>
</organism>
<dbReference type="EMBL" id="JBHSAV010000005">
    <property type="protein sequence ID" value="MFC3975475.1"/>
    <property type="molecule type" value="Genomic_DNA"/>
</dbReference>
<reference evidence="2" key="1">
    <citation type="journal article" date="2019" name="Int. J. Syst. Evol. Microbiol.">
        <title>The Global Catalogue of Microorganisms (GCM) 10K type strain sequencing project: providing services to taxonomists for standard genome sequencing and annotation.</title>
        <authorList>
            <consortium name="The Broad Institute Genomics Platform"/>
            <consortium name="The Broad Institute Genome Sequencing Center for Infectious Disease"/>
            <person name="Wu L."/>
            <person name="Ma J."/>
        </authorList>
    </citation>
    <scope>NUCLEOTIDE SEQUENCE [LARGE SCALE GENOMIC DNA]</scope>
    <source>
        <strain evidence="2">CECT 8551</strain>
    </source>
</reference>
<accession>A0ABV8EJR6</accession>
<protein>
    <recommendedName>
        <fullName evidence="3">Lipoprotein</fullName>
    </recommendedName>
</protein>
<sequence>MSIVIKFFSYLFLISLLISCGKAAKNDSETEFTVSTEDTIQVHKFIDHIFLPIIERDTIVFLVEEAVFDWSVRVRELSVAKLQNLNQFNELQQNTGRYFREKSKSVLDVFSGEDEFQKVWKMSSDKFTFQKTDLPSGLLLLEKEYVLHAPLAQMDSLKEGSINTLKYYEISKPVFFGEADRFCFLYWSNAFYSAGIGSGGSSIVIYERDNEGWNEVVIIPLFMY</sequence>
<evidence type="ECO:0008006" key="3">
    <source>
        <dbReference type="Google" id="ProtNLM"/>
    </source>
</evidence>
<dbReference type="PROSITE" id="PS51257">
    <property type="entry name" value="PROKAR_LIPOPROTEIN"/>
    <property type="match status" value="1"/>
</dbReference>
<evidence type="ECO:0000313" key="1">
    <source>
        <dbReference type="EMBL" id="MFC3975475.1"/>
    </source>
</evidence>